<dbReference type="Proteomes" id="UP000014680">
    <property type="component" value="Unassembled WGS sequence"/>
</dbReference>
<dbReference type="AlphaFoldDB" id="A0A0A1UDC9"/>
<dbReference type="EMBL" id="KB206215">
    <property type="protein sequence ID" value="ELP94454.1"/>
    <property type="molecule type" value="Genomic_DNA"/>
</dbReference>
<evidence type="ECO:0000313" key="2">
    <source>
        <dbReference type="EMBL" id="ELP94454.1"/>
    </source>
</evidence>
<dbReference type="RefSeq" id="XP_004261225.1">
    <property type="nucleotide sequence ID" value="XM_004261177.1"/>
</dbReference>
<feature type="compositionally biased region" description="Low complexity" evidence="1">
    <location>
        <begin position="1"/>
        <end position="13"/>
    </location>
</feature>
<feature type="region of interest" description="Disordered" evidence="1">
    <location>
        <begin position="1"/>
        <end position="33"/>
    </location>
</feature>
<evidence type="ECO:0000256" key="1">
    <source>
        <dbReference type="SAM" id="MobiDB-lite"/>
    </source>
</evidence>
<gene>
    <name evidence="2" type="ORF">EIN_047470</name>
</gene>
<dbReference type="KEGG" id="eiv:EIN_047470"/>
<accession>A0A0A1UDC9</accession>
<keyword evidence="3" id="KW-1185">Reference proteome</keyword>
<name>A0A0A1UDC9_ENTIV</name>
<organism evidence="2 3">
    <name type="scientific">Entamoeba invadens IP1</name>
    <dbReference type="NCBI Taxonomy" id="370355"/>
    <lineage>
        <taxon>Eukaryota</taxon>
        <taxon>Amoebozoa</taxon>
        <taxon>Evosea</taxon>
        <taxon>Archamoebae</taxon>
        <taxon>Mastigamoebida</taxon>
        <taxon>Entamoebidae</taxon>
        <taxon>Entamoeba</taxon>
    </lineage>
</organism>
<dbReference type="VEuPathDB" id="AmoebaDB:EIN_047470"/>
<evidence type="ECO:0000313" key="3">
    <source>
        <dbReference type="Proteomes" id="UP000014680"/>
    </source>
</evidence>
<proteinExistence type="predicted"/>
<sequence>MENTLFPSTTKTPSPSPFPQTPKVPESVSTSPHTYHFHTGSSIINENPGWDSTPYTDNGITIYLVILDSKGHFIAHFRPADFIMMKPMKHSGEFSWMKSYVYNTKIKQPLFPVACDGLGRIIDGVSKL</sequence>
<reference evidence="2 3" key="1">
    <citation type="submission" date="2012-10" db="EMBL/GenBank/DDBJ databases">
        <authorList>
            <person name="Zafar N."/>
            <person name="Inman J."/>
            <person name="Hall N."/>
            <person name="Lorenzi H."/>
            <person name="Caler E."/>
        </authorList>
    </citation>
    <scope>NUCLEOTIDE SEQUENCE [LARGE SCALE GENOMIC DNA]</scope>
    <source>
        <strain evidence="2 3">IP1</strain>
    </source>
</reference>
<dbReference type="GeneID" id="14893440"/>
<protein>
    <submittedName>
        <fullName evidence="2">Uncharacterized protein</fullName>
    </submittedName>
</protein>